<dbReference type="SUPFAM" id="SSF55729">
    <property type="entry name" value="Acyl-CoA N-acyltransferases (Nat)"/>
    <property type="match status" value="1"/>
</dbReference>
<dbReference type="PANTHER" id="PTHR42919:SF8">
    <property type="entry name" value="N-ALPHA-ACETYLTRANSFERASE 50"/>
    <property type="match status" value="1"/>
</dbReference>
<evidence type="ECO:0000313" key="4">
    <source>
        <dbReference type="EMBL" id="MCW3785851.1"/>
    </source>
</evidence>
<dbReference type="Pfam" id="PF00583">
    <property type="entry name" value="Acetyltransf_1"/>
    <property type="match status" value="1"/>
</dbReference>
<dbReference type="EMBL" id="JAPDPJ010000007">
    <property type="protein sequence ID" value="MCW3785851.1"/>
    <property type="molecule type" value="Genomic_DNA"/>
</dbReference>
<feature type="domain" description="N-acetyltransferase" evidence="3">
    <location>
        <begin position="1"/>
        <end position="151"/>
    </location>
</feature>
<accession>A0AAE3SE58</accession>
<dbReference type="InterPro" id="IPR000182">
    <property type="entry name" value="GNAT_dom"/>
</dbReference>
<evidence type="ECO:0000256" key="2">
    <source>
        <dbReference type="ARBA" id="ARBA00023315"/>
    </source>
</evidence>
<protein>
    <submittedName>
        <fullName evidence="4">GNAT family N-acetyltransferase</fullName>
    </submittedName>
</protein>
<sequence>MKFIRLLFNTIVRILNFLFPFKWKIQSFHLVKNIGGLKQSGIQINILLKSKKVGWAYLTGGRYYSAEHSPYGIIYSLAVGSIYRKLGIGKLLIDQCIQLCKEKKIKELIVIVNKSNHGAIQFYNKLGFINAEKGRYKEQYEQELSYFEEISRFPIGSYMAMIIST</sequence>
<dbReference type="CDD" id="cd04301">
    <property type="entry name" value="NAT_SF"/>
    <property type="match status" value="1"/>
</dbReference>
<comment type="caution">
    <text evidence="4">The sequence shown here is derived from an EMBL/GenBank/DDBJ whole genome shotgun (WGS) entry which is preliminary data.</text>
</comment>
<dbReference type="InterPro" id="IPR051556">
    <property type="entry name" value="N-term/lysine_N-AcTrnsfr"/>
</dbReference>
<reference evidence="4" key="1">
    <citation type="submission" date="2022-10" db="EMBL/GenBank/DDBJ databases">
        <authorList>
            <person name="Yu W.X."/>
        </authorList>
    </citation>
    <scope>NUCLEOTIDE SEQUENCE</scope>
    <source>
        <strain evidence="4">AAT</strain>
    </source>
</reference>
<keyword evidence="1" id="KW-0808">Transferase</keyword>
<keyword evidence="2" id="KW-0012">Acyltransferase</keyword>
<dbReference type="PROSITE" id="PS51186">
    <property type="entry name" value="GNAT"/>
    <property type="match status" value="1"/>
</dbReference>
<name>A0AAE3SE58_9BACT</name>
<dbReference type="Proteomes" id="UP001209229">
    <property type="component" value="Unassembled WGS sequence"/>
</dbReference>
<proteinExistence type="predicted"/>
<dbReference type="PANTHER" id="PTHR42919">
    <property type="entry name" value="N-ALPHA-ACETYLTRANSFERASE"/>
    <property type="match status" value="1"/>
</dbReference>
<evidence type="ECO:0000256" key="1">
    <source>
        <dbReference type="ARBA" id="ARBA00022679"/>
    </source>
</evidence>
<evidence type="ECO:0000259" key="3">
    <source>
        <dbReference type="PROSITE" id="PS51186"/>
    </source>
</evidence>
<dbReference type="GO" id="GO:0016747">
    <property type="term" value="F:acyltransferase activity, transferring groups other than amino-acyl groups"/>
    <property type="evidence" value="ECO:0007669"/>
    <property type="project" value="InterPro"/>
</dbReference>
<dbReference type="InterPro" id="IPR016181">
    <property type="entry name" value="Acyl_CoA_acyltransferase"/>
</dbReference>
<dbReference type="Gene3D" id="3.40.630.30">
    <property type="match status" value="1"/>
</dbReference>
<evidence type="ECO:0000313" key="5">
    <source>
        <dbReference type="Proteomes" id="UP001209229"/>
    </source>
</evidence>
<organism evidence="4 5">
    <name type="scientific">Plebeiibacterium sediminum</name>
    <dbReference type="NCBI Taxonomy" id="2992112"/>
    <lineage>
        <taxon>Bacteria</taxon>
        <taxon>Pseudomonadati</taxon>
        <taxon>Bacteroidota</taxon>
        <taxon>Bacteroidia</taxon>
        <taxon>Marinilabiliales</taxon>
        <taxon>Marinilabiliaceae</taxon>
        <taxon>Plebeiibacterium</taxon>
    </lineage>
</organism>
<dbReference type="RefSeq" id="WP_301189423.1">
    <property type="nucleotide sequence ID" value="NZ_JAPDPJ010000007.1"/>
</dbReference>
<keyword evidence="5" id="KW-1185">Reference proteome</keyword>
<dbReference type="AlphaFoldDB" id="A0AAE3SE58"/>
<gene>
    <name evidence="4" type="ORF">OM075_05200</name>
</gene>